<dbReference type="PANTHER" id="PTHR33795">
    <property type="entry name" value="INSERTION ELEMENT IS150 PROTEIN INSJ"/>
    <property type="match status" value="1"/>
</dbReference>
<dbReference type="RefSeq" id="WP_060794944.1">
    <property type="nucleotide sequence ID" value="NZ_JBMKNJ010000037.1"/>
</dbReference>
<comment type="similarity">
    <text evidence="1">Belongs to the IS150/IS1296 orfA family.</text>
</comment>
<dbReference type="InterPro" id="IPR010921">
    <property type="entry name" value="Trp_repressor/repl_initiator"/>
</dbReference>
<dbReference type="Gene3D" id="1.10.10.10">
    <property type="entry name" value="Winged helix-like DNA-binding domain superfamily/Winged helix DNA-binding domain"/>
    <property type="match status" value="1"/>
</dbReference>
<feature type="domain" description="Insertion element IS150 protein InsJ-like helix-turn-helix" evidence="3">
    <location>
        <begin position="139"/>
        <end position="188"/>
    </location>
</feature>
<evidence type="ECO:0000256" key="2">
    <source>
        <dbReference type="SAM" id="Coils"/>
    </source>
</evidence>
<comment type="caution">
    <text evidence="4">The sequence shown here is derived from an EMBL/GenBank/DDBJ whole genome shotgun (WGS) entry which is preliminary data.</text>
</comment>
<dbReference type="InterPro" id="IPR052057">
    <property type="entry name" value="IS150/IS1296_orfA-like"/>
</dbReference>
<dbReference type="PANTHER" id="PTHR33795:SF1">
    <property type="entry name" value="INSERTION ELEMENT IS150 PROTEIN INSJ"/>
    <property type="match status" value="1"/>
</dbReference>
<accession>A0A133NAJ6</accession>
<evidence type="ECO:0000313" key="5">
    <source>
        <dbReference type="Proteomes" id="UP000070646"/>
    </source>
</evidence>
<name>A0A133NAJ6_CLOPF</name>
<keyword evidence="2" id="KW-0175">Coiled coil</keyword>
<dbReference type="InterPro" id="IPR036388">
    <property type="entry name" value="WH-like_DNA-bd_sf"/>
</dbReference>
<dbReference type="GO" id="GO:0043565">
    <property type="term" value="F:sequence-specific DNA binding"/>
    <property type="evidence" value="ECO:0007669"/>
    <property type="project" value="InterPro"/>
</dbReference>
<dbReference type="InterPro" id="IPR055247">
    <property type="entry name" value="InsJ-like_HTH"/>
</dbReference>
<dbReference type="Proteomes" id="UP000070646">
    <property type="component" value="Unassembled WGS sequence"/>
</dbReference>
<dbReference type="InterPro" id="IPR009057">
    <property type="entry name" value="Homeodomain-like_sf"/>
</dbReference>
<dbReference type="AlphaFoldDB" id="A0A133NAJ6"/>
<feature type="coiled-coil region" evidence="2">
    <location>
        <begin position="189"/>
        <end position="219"/>
    </location>
</feature>
<gene>
    <name evidence="4" type="ORF">HMPREF3222_00903</name>
</gene>
<evidence type="ECO:0000256" key="1">
    <source>
        <dbReference type="ARBA" id="ARBA00038232"/>
    </source>
</evidence>
<dbReference type="EMBL" id="LRPU01000037">
    <property type="protein sequence ID" value="KXA13317.1"/>
    <property type="molecule type" value="Genomic_DNA"/>
</dbReference>
<evidence type="ECO:0000259" key="3">
    <source>
        <dbReference type="Pfam" id="PF13518"/>
    </source>
</evidence>
<dbReference type="PATRIC" id="fig|1502.174.peg.914"/>
<evidence type="ECO:0000313" key="4">
    <source>
        <dbReference type="EMBL" id="KXA13317.1"/>
    </source>
</evidence>
<sequence>MSRKVKYSPEIKANACEDYLTNNLSMQEICSKYKIPFNMKSYTCSVYKWIPIYKNFGIDGFFNKTKNNSYSKSFKIEMVERYIQGEGSMVHLVAKYKIPSDSTLNKWIMMYNANRELKDYYPKQEVYMAEAKRKTTLSERKEIVLHCINNNRDYKGTASLYDVSYNQVYSWVKKYDTKGEEGLKDKRGLHKLDNEVDELERLRRENIRLKRQLKERDMVVELLKKVKELERM</sequence>
<dbReference type="Pfam" id="PF13518">
    <property type="entry name" value="HTH_28"/>
    <property type="match status" value="1"/>
</dbReference>
<reference evidence="4 5" key="1">
    <citation type="submission" date="2016-01" db="EMBL/GenBank/DDBJ databases">
        <authorList>
            <person name="Oliw E.H."/>
        </authorList>
    </citation>
    <scope>NUCLEOTIDE SEQUENCE [LARGE SCALE GENOMIC DNA]</scope>
    <source>
        <strain evidence="4 5">MJR7757A</strain>
    </source>
</reference>
<dbReference type="SUPFAM" id="SSF46689">
    <property type="entry name" value="Homeodomain-like"/>
    <property type="match status" value="1"/>
</dbReference>
<proteinExistence type="inferred from homology"/>
<organism evidence="4 5">
    <name type="scientific">Clostridium perfringens</name>
    <dbReference type="NCBI Taxonomy" id="1502"/>
    <lineage>
        <taxon>Bacteria</taxon>
        <taxon>Bacillati</taxon>
        <taxon>Bacillota</taxon>
        <taxon>Clostridia</taxon>
        <taxon>Eubacteriales</taxon>
        <taxon>Clostridiaceae</taxon>
        <taxon>Clostridium</taxon>
    </lineage>
</organism>
<dbReference type="SUPFAM" id="SSF48295">
    <property type="entry name" value="TrpR-like"/>
    <property type="match status" value="2"/>
</dbReference>
<protein>
    <recommendedName>
        <fullName evidence="3">Insertion element IS150 protein InsJ-like helix-turn-helix domain-containing protein</fullName>
    </recommendedName>
</protein>